<evidence type="ECO:0000256" key="2">
    <source>
        <dbReference type="SAM" id="MobiDB-lite"/>
    </source>
</evidence>
<comment type="similarity">
    <text evidence="1">Belongs to the LytR/CpsA/Psr (LCP) family.</text>
</comment>
<keyword evidence="6" id="KW-1185">Reference proteome</keyword>
<gene>
    <name evidence="5" type="ORF">N5P18_04970</name>
</gene>
<feature type="signal peptide" evidence="3">
    <location>
        <begin position="1"/>
        <end position="23"/>
    </location>
</feature>
<dbReference type="Gene3D" id="3.40.630.190">
    <property type="entry name" value="LCP protein"/>
    <property type="match status" value="1"/>
</dbReference>
<dbReference type="PANTHER" id="PTHR33392">
    <property type="entry name" value="POLYISOPRENYL-TEICHOIC ACID--PEPTIDOGLYCAN TEICHOIC ACID TRANSFERASE TAGU"/>
    <property type="match status" value="1"/>
</dbReference>
<dbReference type="InterPro" id="IPR050922">
    <property type="entry name" value="LytR/CpsA/Psr_CW_biosynth"/>
</dbReference>
<feature type="compositionally biased region" description="Low complexity" evidence="2">
    <location>
        <begin position="30"/>
        <end position="66"/>
    </location>
</feature>
<organism evidence="5 6">
    <name type="scientific">Janibacter terrae</name>
    <dbReference type="NCBI Taxonomy" id="103817"/>
    <lineage>
        <taxon>Bacteria</taxon>
        <taxon>Bacillati</taxon>
        <taxon>Actinomycetota</taxon>
        <taxon>Actinomycetes</taxon>
        <taxon>Micrococcales</taxon>
        <taxon>Intrasporangiaceae</taxon>
        <taxon>Janibacter</taxon>
    </lineage>
</organism>
<feature type="chain" id="PRO_5046842641" evidence="3">
    <location>
        <begin position="24"/>
        <end position="380"/>
    </location>
</feature>
<proteinExistence type="inferred from homology"/>
<dbReference type="PANTHER" id="PTHR33392:SF6">
    <property type="entry name" value="POLYISOPRENYL-TEICHOIC ACID--PEPTIDOGLYCAN TEICHOIC ACID TRANSFERASE TAGU"/>
    <property type="match status" value="1"/>
</dbReference>
<name>A0ABZ2FJC5_9MICO</name>
<dbReference type="PROSITE" id="PS51257">
    <property type="entry name" value="PROKAR_LIPOPROTEIN"/>
    <property type="match status" value="1"/>
</dbReference>
<evidence type="ECO:0000313" key="6">
    <source>
        <dbReference type="Proteomes" id="UP001381003"/>
    </source>
</evidence>
<feature type="region of interest" description="Disordered" evidence="2">
    <location>
        <begin position="24"/>
        <end position="66"/>
    </location>
</feature>
<evidence type="ECO:0000259" key="4">
    <source>
        <dbReference type="Pfam" id="PF03816"/>
    </source>
</evidence>
<dbReference type="RefSeq" id="WP_338538882.1">
    <property type="nucleotide sequence ID" value="NZ_CP104874.1"/>
</dbReference>
<reference evidence="5 6" key="1">
    <citation type="submission" date="2022-09" db="EMBL/GenBank/DDBJ databases">
        <title>Complete genome sequence of Janibacter terrae strain COS04-44, PCL-degrading bacteria isolated from oil spilled coast.</title>
        <authorList>
            <person name="Park H."/>
            <person name="Kim J.Y."/>
            <person name="An S.H."/>
            <person name="Lee C.M."/>
            <person name="Weon H.-Y."/>
        </authorList>
    </citation>
    <scope>NUCLEOTIDE SEQUENCE [LARGE SCALE GENOMIC DNA]</scope>
    <source>
        <strain evidence="5 6">COS04-44</strain>
    </source>
</reference>
<evidence type="ECO:0000313" key="5">
    <source>
        <dbReference type="EMBL" id="WWF06228.1"/>
    </source>
</evidence>
<protein>
    <submittedName>
        <fullName evidence="5">LCP family protein</fullName>
    </submittedName>
</protein>
<dbReference type="Proteomes" id="UP001381003">
    <property type="component" value="Chromosome"/>
</dbReference>
<dbReference type="InterPro" id="IPR004474">
    <property type="entry name" value="LytR_CpsA_psr"/>
</dbReference>
<dbReference type="NCBIfam" id="TIGR00350">
    <property type="entry name" value="lytR_cpsA_psr"/>
    <property type="match status" value="1"/>
</dbReference>
<feature type="domain" description="Cell envelope-related transcriptional attenuator" evidence="4">
    <location>
        <begin position="158"/>
        <end position="296"/>
    </location>
</feature>
<dbReference type="EMBL" id="CP104874">
    <property type="protein sequence ID" value="WWF06228.1"/>
    <property type="molecule type" value="Genomic_DNA"/>
</dbReference>
<evidence type="ECO:0000256" key="1">
    <source>
        <dbReference type="ARBA" id="ARBA00006068"/>
    </source>
</evidence>
<evidence type="ECO:0000256" key="3">
    <source>
        <dbReference type="SAM" id="SignalP"/>
    </source>
</evidence>
<sequence length="380" mass="39073">MRPPFARTAATTAALALALAACSADEGSDPGATTTSPSSSAGSPSTASTSTSTTKPAPKAAVEGAPAALRQAVAKKYGSRPLDGKASLGRWRGERVAVVTADDDVTLAVQPRGRTGWKVVGGWWPSLGSAGRADLGGSRHVLVIGSDARPGQDVERSRADAIQLLGVDGKGGAGLMGFARDLWVPIPGHGQGKLNSSMVFAGPGGQTESVASISGIDVDGYVVTGFDGFERIVDDLGGLNFVAPRGLDSHLTGGQIDKGYNHLSGKEALAWSRERKSLPGGDFDRSRNQGLLLASAAIQARLRGPGALPRALTVIDEHASSDLSAQEMLVFTASFYRVDPTRVGGAVAKGPTAMQSGQSIVRLDGASQAAFRDFRDGRLS</sequence>
<keyword evidence="3" id="KW-0732">Signal</keyword>
<dbReference type="Pfam" id="PF03816">
    <property type="entry name" value="LytR_cpsA_psr"/>
    <property type="match status" value="1"/>
</dbReference>
<accession>A0ABZ2FJC5</accession>